<comment type="caution">
    <text evidence="2">The sequence shown here is derived from an EMBL/GenBank/DDBJ whole genome shotgun (WGS) entry which is preliminary data.</text>
</comment>
<gene>
    <name evidence="2" type="ORF">CEG14_06390</name>
</gene>
<proteinExistence type="predicted"/>
<dbReference type="AlphaFoldDB" id="A0A261SPZ6"/>
<accession>A0A261SPZ6</accession>
<evidence type="ECO:0000256" key="1">
    <source>
        <dbReference type="SAM" id="MobiDB-lite"/>
    </source>
</evidence>
<evidence type="ECO:0000313" key="2">
    <source>
        <dbReference type="EMBL" id="OZI39151.1"/>
    </source>
</evidence>
<organism evidence="2 3">
    <name type="scientific">Bordetella genomosp. 1</name>
    <dbReference type="NCBI Taxonomy" id="1395607"/>
    <lineage>
        <taxon>Bacteria</taxon>
        <taxon>Pseudomonadati</taxon>
        <taxon>Pseudomonadota</taxon>
        <taxon>Betaproteobacteria</taxon>
        <taxon>Burkholderiales</taxon>
        <taxon>Alcaligenaceae</taxon>
        <taxon>Bordetella</taxon>
    </lineage>
</organism>
<protein>
    <submittedName>
        <fullName evidence="2">Uncharacterized protein</fullName>
    </submittedName>
</protein>
<dbReference type="EMBL" id="NEVL01000002">
    <property type="protein sequence ID" value="OZI39151.1"/>
    <property type="molecule type" value="Genomic_DNA"/>
</dbReference>
<sequence length="466" mass="49502">MSPTVNFNGVTLNASRLDTIANAATLDQAQRMGVFDSIKDLFRGGVKKEAIKQAFEALHPPARDDYATPAAHENLLLHYGVLQQALRPEHAGACQLQVAADPATQTWSYRIEVDGQPLASAHDLPVGDGYTLAAFQDHALLTGLAQHLHQQLGADVAPMTTLLAEQFRESNLLHAQAGSLNDPGVMLEKFGAVMQQLGALPGGALVIPGVTVDDGLDRATLSVSGFTLATVEITGKDVLADVLGALANSGVCTANQMLASRDVAQAARGALQDMVDDPHERQALEARIDDPAFSRANFLRVEDHASDAARFNAVFRDPAGGPDVTLTLSNRAATNMDLRGERLQHKLADAHYDNLAALIASDFGGQDDTQLVYPMTAIRNDLEPLLDRIAQGAADHLPAQGRPADETAQVYVQALKRDHLAPLGVGQTTVGALWGWQASTPAVPPTSDALPQDSSPSLAQFLDNRA</sequence>
<dbReference type="RefSeq" id="WP_094825525.1">
    <property type="nucleotide sequence ID" value="NZ_NEVL01000002.1"/>
</dbReference>
<evidence type="ECO:0000313" key="3">
    <source>
        <dbReference type="Proteomes" id="UP000217005"/>
    </source>
</evidence>
<dbReference type="Proteomes" id="UP000217005">
    <property type="component" value="Unassembled WGS sequence"/>
</dbReference>
<name>A0A261SPZ6_9BORD</name>
<reference evidence="2 3" key="1">
    <citation type="submission" date="2017-05" db="EMBL/GenBank/DDBJ databases">
        <title>Complete and WGS of Bordetella genogroups.</title>
        <authorList>
            <person name="Spilker T."/>
            <person name="LiPuma J."/>
        </authorList>
    </citation>
    <scope>NUCLEOTIDE SEQUENCE [LARGE SCALE GENOMIC DNA]</scope>
    <source>
        <strain evidence="2 3">AU17610</strain>
    </source>
</reference>
<feature type="region of interest" description="Disordered" evidence="1">
    <location>
        <begin position="443"/>
        <end position="466"/>
    </location>
</feature>
<dbReference type="OrthoDB" id="6427982at2"/>